<sequence length="213" mass="22432">MAGNQPRTGPRPRHSRAKIALAAIALADAEGIGAVSIRAVAAKIGAGAASLYRYVQSHEELTGLMVEQISAEYELESLAGSAAQQLLGLATQGLQIMRRHPWVPALAMGKPPMGPNALAYLERGLAVLESSGLEAGAKLHCLAMLNAITAAFALNEQSEQQPQDPAALFAQLETGRYPHLSAALGQAARPVDLQYAFENAIMNYLRGVGVIPD</sequence>
<dbReference type="Pfam" id="PF02909">
    <property type="entry name" value="TetR_C_1"/>
    <property type="match status" value="1"/>
</dbReference>
<evidence type="ECO:0000256" key="3">
    <source>
        <dbReference type="ARBA" id="ARBA00023163"/>
    </source>
</evidence>
<dbReference type="InterPro" id="IPR001647">
    <property type="entry name" value="HTH_TetR"/>
</dbReference>
<dbReference type="InterPro" id="IPR009057">
    <property type="entry name" value="Homeodomain-like_sf"/>
</dbReference>
<dbReference type="SUPFAM" id="SSF48498">
    <property type="entry name" value="Tetracyclin repressor-like, C-terminal domain"/>
    <property type="match status" value="1"/>
</dbReference>
<keyword evidence="1" id="KW-0805">Transcription regulation</keyword>
<protein>
    <submittedName>
        <fullName evidence="6">TetR family transcriptional regulator</fullName>
    </submittedName>
</protein>
<evidence type="ECO:0000256" key="2">
    <source>
        <dbReference type="ARBA" id="ARBA00023125"/>
    </source>
</evidence>
<dbReference type="AlphaFoldDB" id="A0A2N7S4I2"/>
<keyword evidence="3" id="KW-0804">Transcription</keyword>
<dbReference type="PROSITE" id="PS50977">
    <property type="entry name" value="HTH_TETR_2"/>
    <property type="match status" value="1"/>
</dbReference>
<dbReference type="InterPro" id="IPR036271">
    <property type="entry name" value="Tet_transcr_reg_TetR-rel_C_sf"/>
</dbReference>
<comment type="caution">
    <text evidence="6">The sequence shown here is derived from an EMBL/GenBank/DDBJ whole genome shotgun (WGS) entry which is preliminary data.</text>
</comment>
<dbReference type="InterPro" id="IPR004111">
    <property type="entry name" value="Repressor_TetR_C"/>
</dbReference>
<evidence type="ECO:0000313" key="7">
    <source>
        <dbReference type="Proteomes" id="UP000235739"/>
    </source>
</evidence>
<proteinExistence type="predicted"/>
<feature type="domain" description="HTH tetR-type" evidence="5">
    <location>
        <begin position="13"/>
        <end position="73"/>
    </location>
</feature>
<dbReference type="RefSeq" id="WP_102597703.1">
    <property type="nucleotide sequence ID" value="NZ_JABUYH010000005.1"/>
</dbReference>
<gene>
    <name evidence="6" type="ORF">CIK84_05545</name>
</gene>
<accession>A0A2N7S4I2</accession>
<dbReference type="Proteomes" id="UP000235739">
    <property type="component" value="Unassembled WGS sequence"/>
</dbReference>
<dbReference type="PANTHER" id="PTHR30055:SF151">
    <property type="entry name" value="TRANSCRIPTIONAL REGULATORY PROTEIN"/>
    <property type="match status" value="1"/>
</dbReference>
<evidence type="ECO:0000256" key="1">
    <source>
        <dbReference type="ARBA" id="ARBA00023015"/>
    </source>
</evidence>
<dbReference type="Gene3D" id="1.10.10.60">
    <property type="entry name" value="Homeodomain-like"/>
    <property type="match status" value="1"/>
</dbReference>
<dbReference type="InterPro" id="IPR050109">
    <property type="entry name" value="HTH-type_TetR-like_transc_reg"/>
</dbReference>
<evidence type="ECO:0000256" key="4">
    <source>
        <dbReference type="PROSITE-ProRule" id="PRU00335"/>
    </source>
</evidence>
<keyword evidence="2 4" id="KW-0238">DNA-binding</keyword>
<dbReference type="GO" id="GO:0000976">
    <property type="term" value="F:transcription cis-regulatory region binding"/>
    <property type="evidence" value="ECO:0007669"/>
    <property type="project" value="TreeGrafter"/>
</dbReference>
<dbReference type="Pfam" id="PF00440">
    <property type="entry name" value="TetR_N"/>
    <property type="match status" value="1"/>
</dbReference>
<dbReference type="GO" id="GO:0045892">
    <property type="term" value="P:negative regulation of DNA-templated transcription"/>
    <property type="evidence" value="ECO:0007669"/>
    <property type="project" value="InterPro"/>
</dbReference>
<dbReference type="PANTHER" id="PTHR30055">
    <property type="entry name" value="HTH-TYPE TRANSCRIPTIONAL REGULATOR RUTR"/>
    <property type="match status" value="1"/>
</dbReference>
<dbReference type="SUPFAM" id="SSF46689">
    <property type="entry name" value="Homeodomain-like"/>
    <property type="match status" value="1"/>
</dbReference>
<dbReference type="Gene3D" id="1.10.357.10">
    <property type="entry name" value="Tetracycline Repressor, domain 2"/>
    <property type="match status" value="1"/>
</dbReference>
<name>A0A2N7S4I2_9MICC</name>
<organism evidence="6 7">
    <name type="scientific">Glutamicibacter arilaitensis</name>
    <dbReference type="NCBI Taxonomy" id="256701"/>
    <lineage>
        <taxon>Bacteria</taxon>
        <taxon>Bacillati</taxon>
        <taxon>Actinomycetota</taxon>
        <taxon>Actinomycetes</taxon>
        <taxon>Micrococcales</taxon>
        <taxon>Micrococcaceae</taxon>
        <taxon>Glutamicibacter</taxon>
    </lineage>
</organism>
<evidence type="ECO:0000313" key="6">
    <source>
        <dbReference type="EMBL" id="PMQ21043.1"/>
    </source>
</evidence>
<dbReference type="GO" id="GO:0003700">
    <property type="term" value="F:DNA-binding transcription factor activity"/>
    <property type="evidence" value="ECO:0007669"/>
    <property type="project" value="TreeGrafter"/>
</dbReference>
<dbReference type="EMBL" id="PNQX01000001">
    <property type="protein sequence ID" value="PMQ21043.1"/>
    <property type="molecule type" value="Genomic_DNA"/>
</dbReference>
<reference evidence="6 7" key="1">
    <citation type="journal article" date="2017" name="Elife">
        <title>Extensive horizontal gene transfer in cheese-associated bacteria.</title>
        <authorList>
            <person name="Bonham K.S."/>
            <person name="Wolfe B.E."/>
            <person name="Dutton R.J."/>
        </authorList>
    </citation>
    <scope>NUCLEOTIDE SEQUENCE [LARGE SCALE GENOMIC DNA]</scope>
    <source>
        <strain evidence="6 7">JB182</strain>
    </source>
</reference>
<feature type="DNA-binding region" description="H-T-H motif" evidence="4">
    <location>
        <begin position="36"/>
        <end position="55"/>
    </location>
</feature>
<evidence type="ECO:0000259" key="5">
    <source>
        <dbReference type="PROSITE" id="PS50977"/>
    </source>
</evidence>